<evidence type="ECO:0000256" key="2">
    <source>
        <dbReference type="SAM" id="Phobius"/>
    </source>
</evidence>
<keyword evidence="2" id="KW-0812">Transmembrane</keyword>
<accession>A0A2V1DV52</accession>
<gene>
    <name evidence="3" type="ORF">DM02DRAFT_654786</name>
</gene>
<evidence type="ECO:0000256" key="1">
    <source>
        <dbReference type="SAM" id="MobiDB-lite"/>
    </source>
</evidence>
<organism evidence="3 4">
    <name type="scientific">Periconia macrospinosa</name>
    <dbReference type="NCBI Taxonomy" id="97972"/>
    <lineage>
        <taxon>Eukaryota</taxon>
        <taxon>Fungi</taxon>
        <taxon>Dikarya</taxon>
        <taxon>Ascomycota</taxon>
        <taxon>Pezizomycotina</taxon>
        <taxon>Dothideomycetes</taxon>
        <taxon>Pleosporomycetidae</taxon>
        <taxon>Pleosporales</taxon>
        <taxon>Massarineae</taxon>
        <taxon>Periconiaceae</taxon>
        <taxon>Periconia</taxon>
    </lineage>
</organism>
<dbReference type="AlphaFoldDB" id="A0A2V1DV52"/>
<sequence>MAKLIDTSSSQSFPLASRVLRPRRTPSSSSSSSSPSRSKKPHFLPDFPDSAAIYQMILAVLCFVAALYTNITVLAAGLRLVAPELPGACLWVYGGGYGLVLYIGRCERLVEARWRAERREGKEGTI</sequence>
<keyword evidence="4" id="KW-1185">Reference proteome</keyword>
<protein>
    <submittedName>
        <fullName evidence="3">Uncharacterized protein</fullName>
    </submittedName>
</protein>
<keyword evidence="2" id="KW-0472">Membrane</keyword>
<keyword evidence="2" id="KW-1133">Transmembrane helix</keyword>
<dbReference type="EMBL" id="KZ805362">
    <property type="protein sequence ID" value="PVI01135.1"/>
    <property type="molecule type" value="Genomic_DNA"/>
</dbReference>
<feature type="transmembrane region" description="Helical" evidence="2">
    <location>
        <begin position="52"/>
        <end position="78"/>
    </location>
</feature>
<feature type="region of interest" description="Disordered" evidence="1">
    <location>
        <begin position="1"/>
        <end position="42"/>
    </location>
</feature>
<feature type="compositionally biased region" description="Low complexity" evidence="1">
    <location>
        <begin position="25"/>
        <end position="36"/>
    </location>
</feature>
<evidence type="ECO:0000313" key="4">
    <source>
        <dbReference type="Proteomes" id="UP000244855"/>
    </source>
</evidence>
<evidence type="ECO:0000313" key="3">
    <source>
        <dbReference type="EMBL" id="PVI01135.1"/>
    </source>
</evidence>
<proteinExistence type="predicted"/>
<reference evidence="3 4" key="1">
    <citation type="journal article" date="2018" name="Sci. Rep.">
        <title>Comparative genomics provides insights into the lifestyle and reveals functional heterogeneity of dark septate endophytic fungi.</title>
        <authorList>
            <person name="Knapp D.G."/>
            <person name="Nemeth J.B."/>
            <person name="Barry K."/>
            <person name="Hainaut M."/>
            <person name="Henrissat B."/>
            <person name="Johnson J."/>
            <person name="Kuo A."/>
            <person name="Lim J.H.P."/>
            <person name="Lipzen A."/>
            <person name="Nolan M."/>
            <person name="Ohm R.A."/>
            <person name="Tamas L."/>
            <person name="Grigoriev I.V."/>
            <person name="Spatafora J.W."/>
            <person name="Nagy L.G."/>
            <person name="Kovacs G.M."/>
        </authorList>
    </citation>
    <scope>NUCLEOTIDE SEQUENCE [LARGE SCALE GENOMIC DNA]</scope>
    <source>
        <strain evidence="3 4">DSE2036</strain>
    </source>
</reference>
<dbReference type="Proteomes" id="UP000244855">
    <property type="component" value="Unassembled WGS sequence"/>
</dbReference>
<feature type="transmembrane region" description="Helical" evidence="2">
    <location>
        <begin position="85"/>
        <end position="104"/>
    </location>
</feature>
<name>A0A2V1DV52_9PLEO</name>
<feature type="compositionally biased region" description="Polar residues" evidence="1">
    <location>
        <begin position="1"/>
        <end position="14"/>
    </location>
</feature>